<dbReference type="Gene3D" id="6.10.140.1340">
    <property type="match status" value="1"/>
</dbReference>
<dbReference type="EMBL" id="MFAA01000026">
    <property type="protein sequence ID" value="OGD68704.1"/>
    <property type="molecule type" value="Genomic_DNA"/>
</dbReference>
<sequence length="62" mass="7261">MRVENAIKMTAGLFVFFSALAGFFISKYWLLFTMFVGINLFQYSITGFCFLETFFKKMGMKE</sequence>
<organism evidence="3 4">
    <name type="scientific">Candidatus Campbellbacteria bacterium RIFCSPHIGHO2_12_FULL_35_10</name>
    <dbReference type="NCBI Taxonomy" id="1797578"/>
    <lineage>
        <taxon>Bacteria</taxon>
        <taxon>Candidatus Campbelliibacteriota</taxon>
    </lineage>
</organism>
<evidence type="ECO:0000259" key="2">
    <source>
        <dbReference type="Pfam" id="PF11127"/>
    </source>
</evidence>
<evidence type="ECO:0000256" key="1">
    <source>
        <dbReference type="SAM" id="Phobius"/>
    </source>
</evidence>
<dbReference type="InterPro" id="IPR021309">
    <property type="entry name" value="YgaP-like_TM"/>
</dbReference>
<accession>A0A1F5ENB6</accession>
<evidence type="ECO:0000313" key="3">
    <source>
        <dbReference type="EMBL" id="OGD68704.1"/>
    </source>
</evidence>
<reference evidence="3 4" key="1">
    <citation type="journal article" date="2016" name="Nat. Commun.">
        <title>Thousands of microbial genomes shed light on interconnected biogeochemical processes in an aquifer system.</title>
        <authorList>
            <person name="Anantharaman K."/>
            <person name="Brown C.T."/>
            <person name="Hug L.A."/>
            <person name="Sharon I."/>
            <person name="Castelle C.J."/>
            <person name="Probst A.J."/>
            <person name="Thomas B.C."/>
            <person name="Singh A."/>
            <person name="Wilkins M.J."/>
            <person name="Karaoz U."/>
            <person name="Brodie E.L."/>
            <person name="Williams K.H."/>
            <person name="Hubbard S.S."/>
            <person name="Banfield J.F."/>
        </authorList>
    </citation>
    <scope>NUCLEOTIDE SEQUENCE [LARGE SCALE GENOMIC DNA]</scope>
</reference>
<proteinExistence type="predicted"/>
<name>A0A1F5ENB6_9BACT</name>
<dbReference type="Proteomes" id="UP000185891">
    <property type="component" value="Unassembled WGS sequence"/>
</dbReference>
<dbReference type="Pfam" id="PF11127">
    <property type="entry name" value="YgaP-like_TM"/>
    <property type="match status" value="1"/>
</dbReference>
<protein>
    <recommendedName>
        <fullName evidence="2">Inner membrane protein YgaP-like transmembrane domain-containing protein</fullName>
    </recommendedName>
</protein>
<dbReference type="AlphaFoldDB" id="A0A1F5ENB6"/>
<feature type="domain" description="Inner membrane protein YgaP-like transmembrane" evidence="2">
    <location>
        <begin position="3"/>
        <end position="56"/>
    </location>
</feature>
<evidence type="ECO:0000313" key="4">
    <source>
        <dbReference type="Proteomes" id="UP000185891"/>
    </source>
</evidence>
<feature type="transmembrane region" description="Helical" evidence="1">
    <location>
        <begin position="7"/>
        <end position="25"/>
    </location>
</feature>
<gene>
    <name evidence="3" type="ORF">A3E89_01835</name>
</gene>
<keyword evidence="1" id="KW-0472">Membrane</keyword>
<keyword evidence="1" id="KW-0812">Transmembrane</keyword>
<comment type="caution">
    <text evidence="3">The sequence shown here is derived from an EMBL/GenBank/DDBJ whole genome shotgun (WGS) entry which is preliminary data.</text>
</comment>
<feature type="transmembrane region" description="Helical" evidence="1">
    <location>
        <begin position="31"/>
        <end position="51"/>
    </location>
</feature>
<keyword evidence="1" id="KW-1133">Transmembrane helix</keyword>